<dbReference type="InterPro" id="IPR000835">
    <property type="entry name" value="HTH_MarR-typ"/>
</dbReference>
<sequence length="218" mass="23282">MATETPAKGRPARPDAPPAHDEPRPDPVQHPDPVLADISAALFHLRRVWAKPDLMKRIRAMTSAGTGGRPLQISNLMVVNAVAALGEAAADPNRADGPAVCDEVTVGAVAERLEIDPSTASRLVGHAIDAGLLSRRPSPVDARRANLDLTDAGRRVKQVADRFRRAYLDELMSGWTADERTEFAVLLTRFADAAARAPKYADGIERIFEEAGADPGGG</sequence>
<accession>A0A5D0TR85</accession>
<feature type="domain" description="HTH marR-type" evidence="2">
    <location>
        <begin position="35"/>
        <end position="192"/>
    </location>
</feature>
<dbReference type="PANTHER" id="PTHR33164:SF57">
    <property type="entry name" value="MARR-FAMILY TRANSCRIPTIONAL REGULATOR"/>
    <property type="match status" value="1"/>
</dbReference>
<dbReference type="GO" id="GO:0003700">
    <property type="term" value="F:DNA-binding transcription factor activity"/>
    <property type="evidence" value="ECO:0007669"/>
    <property type="project" value="InterPro"/>
</dbReference>
<dbReference type="AlphaFoldDB" id="A0A5D0TR85"/>
<evidence type="ECO:0000256" key="1">
    <source>
        <dbReference type="SAM" id="MobiDB-lite"/>
    </source>
</evidence>
<dbReference type="RefSeq" id="WP_148355884.1">
    <property type="nucleotide sequence ID" value="NZ_JBHSBF010000048.1"/>
</dbReference>
<evidence type="ECO:0000259" key="2">
    <source>
        <dbReference type="PROSITE" id="PS50995"/>
    </source>
</evidence>
<dbReference type="PRINTS" id="PR00598">
    <property type="entry name" value="HTHMARR"/>
</dbReference>
<protein>
    <submittedName>
        <fullName evidence="3">MarR family transcriptional regulator</fullName>
    </submittedName>
</protein>
<dbReference type="PANTHER" id="PTHR33164">
    <property type="entry name" value="TRANSCRIPTIONAL REGULATOR, MARR FAMILY"/>
    <property type="match status" value="1"/>
</dbReference>
<dbReference type="InterPro" id="IPR039422">
    <property type="entry name" value="MarR/SlyA-like"/>
</dbReference>
<name>A0A5D0TR85_9ACTN</name>
<dbReference type="PROSITE" id="PS50995">
    <property type="entry name" value="HTH_MARR_2"/>
    <property type="match status" value="1"/>
</dbReference>
<evidence type="ECO:0000313" key="4">
    <source>
        <dbReference type="Proteomes" id="UP000322634"/>
    </source>
</evidence>
<proteinExistence type="predicted"/>
<comment type="caution">
    <text evidence="3">The sequence shown here is derived from an EMBL/GenBank/DDBJ whole genome shotgun (WGS) entry which is preliminary data.</text>
</comment>
<organism evidence="3 4">
    <name type="scientific">Actinomadura syzygii</name>
    <dbReference type="NCBI Taxonomy" id="1427538"/>
    <lineage>
        <taxon>Bacteria</taxon>
        <taxon>Bacillati</taxon>
        <taxon>Actinomycetota</taxon>
        <taxon>Actinomycetes</taxon>
        <taxon>Streptosporangiales</taxon>
        <taxon>Thermomonosporaceae</taxon>
        <taxon>Actinomadura</taxon>
    </lineage>
</organism>
<dbReference type="Pfam" id="PF12802">
    <property type="entry name" value="MarR_2"/>
    <property type="match status" value="1"/>
</dbReference>
<reference evidence="3 4" key="1">
    <citation type="submission" date="2019-08" db="EMBL/GenBank/DDBJ databases">
        <title>Actinomadura sp. nov. CYP1-5 isolated from mountain soil.</title>
        <authorList>
            <person name="Songsumanus A."/>
            <person name="Kuncharoen N."/>
            <person name="Kudo T."/>
            <person name="Yuki M."/>
            <person name="Igarashi Y."/>
            <person name="Tanasupawat S."/>
        </authorList>
    </citation>
    <scope>NUCLEOTIDE SEQUENCE [LARGE SCALE GENOMIC DNA]</scope>
    <source>
        <strain evidence="3 4">GKU157</strain>
    </source>
</reference>
<keyword evidence="4" id="KW-1185">Reference proteome</keyword>
<evidence type="ECO:0000313" key="3">
    <source>
        <dbReference type="EMBL" id="TYC07920.1"/>
    </source>
</evidence>
<dbReference type="Gene3D" id="1.10.10.10">
    <property type="entry name" value="Winged helix-like DNA-binding domain superfamily/Winged helix DNA-binding domain"/>
    <property type="match status" value="1"/>
</dbReference>
<dbReference type="Proteomes" id="UP000322634">
    <property type="component" value="Unassembled WGS sequence"/>
</dbReference>
<dbReference type="SUPFAM" id="SSF46785">
    <property type="entry name" value="Winged helix' DNA-binding domain"/>
    <property type="match status" value="1"/>
</dbReference>
<feature type="compositionally biased region" description="Basic and acidic residues" evidence="1">
    <location>
        <begin position="18"/>
        <end position="29"/>
    </location>
</feature>
<dbReference type="EMBL" id="VSFF01000019">
    <property type="protein sequence ID" value="TYC07920.1"/>
    <property type="molecule type" value="Genomic_DNA"/>
</dbReference>
<gene>
    <name evidence="3" type="ORF">FXF65_41060</name>
</gene>
<dbReference type="InterPro" id="IPR036388">
    <property type="entry name" value="WH-like_DNA-bd_sf"/>
</dbReference>
<dbReference type="GO" id="GO:0006950">
    <property type="term" value="P:response to stress"/>
    <property type="evidence" value="ECO:0007669"/>
    <property type="project" value="TreeGrafter"/>
</dbReference>
<dbReference type="OrthoDB" id="7774677at2"/>
<dbReference type="InterPro" id="IPR036390">
    <property type="entry name" value="WH_DNA-bd_sf"/>
</dbReference>
<feature type="region of interest" description="Disordered" evidence="1">
    <location>
        <begin position="1"/>
        <end position="33"/>
    </location>
</feature>
<dbReference type="SMART" id="SM00347">
    <property type="entry name" value="HTH_MARR"/>
    <property type="match status" value="1"/>
</dbReference>